<evidence type="ECO:0000313" key="10">
    <source>
        <dbReference type="EMBL" id="KAK3316682.1"/>
    </source>
</evidence>
<dbReference type="PANTHER" id="PTHR12983">
    <property type="entry name" value="RING FINGER 10 FAMILY MEMBER"/>
    <property type="match status" value="1"/>
</dbReference>
<dbReference type="InterPro" id="IPR039739">
    <property type="entry name" value="MAG2/RNF10"/>
</dbReference>
<evidence type="ECO:0000256" key="4">
    <source>
        <dbReference type="ARBA" id="ARBA00022771"/>
    </source>
</evidence>
<evidence type="ECO:0000256" key="8">
    <source>
        <dbReference type="SAM" id="MobiDB-lite"/>
    </source>
</evidence>
<evidence type="ECO:0000313" key="11">
    <source>
        <dbReference type="Proteomes" id="UP001283341"/>
    </source>
</evidence>
<feature type="compositionally biased region" description="Low complexity" evidence="8">
    <location>
        <begin position="45"/>
        <end position="57"/>
    </location>
</feature>
<keyword evidence="11" id="KW-1185">Reference proteome</keyword>
<feature type="region of interest" description="Disordered" evidence="8">
    <location>
        <begin position="635"/>
        <end position="670"/>
    </location>
</feature>
<keyword evidence="4 6" id="KW-0863">Zinc-finger</keyword>
<dbReference type="InterPro" id="IPR017907">
    <property type="entry name" value="Znf_RING_CS"/>
</dbReference>
<dbReference type="Gene3D" id="3.30.40.10">
    <property type="entry name" value="Zinc/RING finger domain, C3HC4 (zinc finger)"/>
    <property type="match status" value="1"/>
</dbReference>
<name>A0AAE0M2F6_9PEZI</name>
<feature type="compositionally biased region" description="Polar residues" evidence="8">
    <location>
        <begin position="1"/>
        <end position="27"/>
    </location>
</feature>
<accession>A0AAE0M2F6</accession>
<dbReference type="CDD" id="cd16536">
    <property type="entry name" value="RING-HC_RNF10"/>
    <property type="match status" value="1"/>
</dbReference>
<evidence type="ECO:0000256" key="1">
    <source>
        <dbReference type="ARBA" id="ARBA00004496"/>
    </source>
</evidence>
<dbReference type="GO" id="GO:0008270">
    <property type="term" value="F:zinc ion binding"/>
    <property type="evidence" value="ECO:0007669"/>
    <property type="project" value="UniProtKB-KW"/>
</dbReference>
<keyword evidence="7" id="KW-0175">Coiled coil</keyword>
<dbReference type="PROSITE" id="PS00518">
    <property type="entry name" value="ZF_RING_1"/>
    <property type="match status" value="1"/>
</dbReference>
<reference evidence="10" key="2">
    <citation type="submission" date="2023-06" db="EMBL/GenBank/DDBJ databases">
        <authorList>
            <consortium name="Lawrence Berkeley National Laboratory"/>
            <person name="Haridas S."/>
            <person name="Hensen N."/>
            <person name="Bonometti L."/>
            <person name="Westerberg I."/>
            <person name="Brannstrom I.O."/>
            <person name="Guillou S."/>
            <person name="Cros-Aarteil S."/>
            <person name="Calhoun S."/>
            <person name="Kuo A."/>
            <person name="Mondo S."/>
            <person name="Pangilinan J."/>
            <person name="Riley R."/>
            <person name="Labutti K."/>
            <person name="Andreopoulos B."/>
            <person name="Lipzen A."/>
            <person name="Chen C."/>
            <person name="Yanf M."/>
            <person name="Daum C."/>
            <person name="Ng V."/>
            <person name="Clum A."/>
            <person name="Steindorff A."/>
            <person name="Ohm R."/>
            <person name="Martin F."/>
            <person name="Silar P."/>
            <person name="Natvig D."/>
            <person name="Lalanne C."/>
            <person name="Gautier V."/>
            <person name="Ament-Velasquez S.L."/>
            <person name="Kruys A."/>
            <person name="Hutchinson M.I."/>
            <person name="Powell A.J."/>
            <person name="Barry K."/>
            <person name="Miller A.N."/>
            <person name="Grigoriev I.V."/>
            <person name="Debuchy R."/>
            <person name="Gladieux P."/>
            <person name="Thoren M.H."/>
            <person name="Johannesson H."/>
        </authorList>
    </citation>
    <scope>NUCLEOTIDE SEQUENCE</scope>
    <source>
        <strain evidence="10">CBS 118394</strain>
    </source>
</reference>
<feature type="compositionally biased region" description="Gly residues" evidence="8">
    <location>
        <begin position="641"/>
        <end position="650"/>
    </location>
</feature>
<dbReference type="AlphaFoldDB" id="A0AAE0M2F6"/>
<evidence type="ECO:0000256" key="3">
    <source>
        <dbReference type="ARBA" id="ARBA00022723"/>
    </source>
</evidence>
<dbReference type="SUPFAM" id="SSF57850">
    <property type="entry name" value="RING/U-box"/>
    <property type="match status" value="1"/>
</dbReference>
<keyword evidence="3" id="KW-0479">Metal-binding</keyword>
<sequence>MSSTSSAPGKSLSVPSTVNHSQTQSQIAAPISFDSSRRQTPTQNQSPAHPQAAPRRAQGARKQHRNMRRAGPNGRDPGRLDNDDAMAEIRAVRNASSRRGQTSITHLMNYALPPRPYYDSHHALSSRSYRRNPTWGLGSGHHAIDKVRYVHANYRFVVSPTGNYCSHAVDADEHLDWSDVLQIIASAESQQTSCPICLSEPVAPRMAKCGHIFCLPCLIRFMNSGPNDDGHGGVEKKQNRWRKCPICEDAVFISEVRPVKFYAGQESPLPRPGDDVVLRLMIRSAKSTLALPREGGAEVLHSVDDVPWHFAAGVLDYARIMKGTGEYMAEEFDREVEDLLRQEKEDELLFHEDTEWTQRAIKAVNAAKEKAKGLGEAEMAVSAAAAAGSSQAKHGEQDFYFYTSPPHLYLSPLDIRILKTQFGLFSAFPSTLLPRVEHISTGNVVDDVLRKRAKYLGHLPYGCLISFLECDWTDIVPAETLEVFADDIERRRKRNKDKAAQEERERIQAERLEAAAIRDARRNLGPLDEEVTVRFGNSAVNESPVDMNDFLPLGAEGTTPPNPRLGFGHLSEVSTSPSGSRTVWGTPAIAGTPDIASLPQPRTAADDGWLKDVDVLETRGATDLALQMEALGVEAPAPAGGSSGPGGGGGGKKKKQKKITLMSTGGRRGN</sequence>
<evidence type="ECO:0000256" key="5">
    <source>
        <dbReference type="ARBA" id="ARBA00022833"/>
    </source>
</evidence>
<feature type="compositionally biased region" description="Basic residues" evidence="8">
    <location>
        <begin position="58"/>
        <end position="68"/>
    </location>
</feature>
<dbReference type="InterPro" id="IPR013083">
    <property type="entry name" value="Znf_RING/FYVE/PHD"/>
</dbReference>
<evidence type="ECO:0000256" key="6">
    <source>
        <dbReference type="PROSITE-ProRule" id="PRU00175"/>
    </source>
</evidence>
<dbReference type="GO" id="GO:0005737">
    <property type="term" value="C:cytoplasm"/>
    <property type="evidence" value="ECO:0007669"/>
    <property type="project" value="UniProtKB-SubCell"/>
</dbReference>
<dbReference type="Pfam" id="PF00097">
    <property type="entry name" value="zf-C3HC4"/>
    <property type="match status" value="1"/>
</dbReference>
<feature type="domain" description="RING-type" evidence="9">
    <location>
        <begin position="194"/>
        <end position="248"/>
    </location>
</feature>
<protein>
    <recommendedName>
        <fullName evidence="9">RING-type domain-containing protein</fullName>
    </recommendedName>
</protein>
<dbReference type="EMBL" id="JAUEDM010000005">
    <property type="protein sequence ID" value="KAK3316682.1"/>
    <property type="molecule type" value="Genomic_DNA"/>
</dbReference>
<keyword evidence="2" id="KW-0963">Cytoplasm</keyword>
<dbReference type="GO" id="GO:0000976">
    <property type="term" value="F:transcription cis-regulatory region binding"/>
    <property type="evidence" value="ECO:0007669"/>
    <property type="project" value="TreeGrafter"/>
</dbReference>
<dbReference type="PROSITE" id="PS50089">
    <property type="entry name" value="ZF_RING_2"/>
    <property type="match status" value="1"/>
</dbReference>
<dbReference type="Proteomes" id="UP001283341">
    <property type="component" value="Unassembled WGS sequence"/>
</dbReference>
<dbReference type="SMART" id="SM00184">
    <property type="entry name" value="RING"/>
    <property type="match status" value="1"/>
</dbReference>
<proteinExistence type="predicted"/>
<dbReference type="GO" id="GO:0045944">
    <property type="term" value="P:positive regulation of transcription by RNA polymerase II"/>
    <property type="evidence" value="ECO:0007669"/>
    <property type="project" value="TreeGrafter"/>
</dbReference>
<organism evidence="10 11">
    <name type="scientific">Apodospora peruviana</name>
    <dbReference type="NCBI Taxonomy" id="516989"/>
    <lineage>
        <taxon>Eukaryota</taxon>
        <taxon>Fungi</taxon>
        <taxon>Dikarya</taxon>
        <taxon>Ascomycota</taxon>
        <taxon>Pezizomycotina</taxon>
        <taxon>Sordariomycetes</taxon>
        <taxon>Sordariomycetidae</taxon>
        <taxon>Sordariales</taxon>
        <taxon>Lasiosphaeriaceae</taxon>
        <taxon>Apodospora</taxon>
    </lineage>
</organism>
<dbReference type="InterPro" id="IPR018957">
    <property type="entry name" value="Znf_C3HC4_RING-type"/>
</dbReference>
<reference evidence="10" key="1">
    <citation type="journal article" date="2023" name="Mol. Phylogenet. Evol.">
        <title>Genome-scale phylogeny and comparative genomics of the fungal order Sordariales.</title>
        <authorList>
            <person name="Hensen N."/>
            <person name="Bonometti L."/>
            <person name="Westerberg I."/>
            <person name="Brannstrom I.O."/>
            <person name="Guillou S."/>
            <person name="Cros-Aarteil S."/>
            <person name="Calhoun S."/>
            <person name="Haridas S."/>
            <person name="Kuo A."/>
            <person name="Mondo S."/>
            <person name="Pangilinan J."/>
            <person name="Riley R."/>
            <person name="LaButti K."/>
            <person name="Andreopoulos B."/>
            <person name="Lipzen A."/>
            <person name="Chen C."/>
            <person name="Yan M."/>
            <person name="Daum C."/>
            <person name="Ng V."/>
            <person name="Clum A."/>
            <person name="Steindorff A."/>
            <person name="Ohm R.A."/>
            <person name="Martin F."/>
            <person name="Silar P."/>
            <person name="Natvig D.O."/>
            <person name="Lalanne C."/>
            <person name="Gautier V."/>
            <person name="Ament-Velasquez S.L."/>
            <person name="Kruys A."/>
            <person name="Hutchinson M.I."/>
            <person name="Powell A.J."/>
            <person name="Barry K."/>
            <person name="Miller A.N."/>
            <person name="Grigoriev I.V."/>
            <person name="Debuchy R."/>
            <person name="Gladieux P."/>
            <person name="Hiltunen Thoren M."/>
            <person name="Johannesson H."/>
        </authorList>
    </citation>
    <scope>NUCLEOTIDE SEQUENCE</scope>
    <source>
        <strain evidence="10">CBS 118394</strain>
    </source>
</reference>
<dbReference type="InterPro" id="IPR001841">
    <property type="entry name" value="Znf_RING"/>
</dbReference>
<dbReference type="PANTHER" id="PTHR12983:SF9">
    <property type="entry name" value="E3 UBIQUITIN-PROTEIN LIGASE RNF10"/>
    <property type="match status" value="1"/>
</dbReference>
<gene>
    <name evidence="10" type="ORF">B0H66DRAFT_301619</name>
</gene>
<feature type="region of interest" description="Disordered" evidence="8">
    <location>
        <begin position="1"/>
        <end position="82"/>
    </location>
</feature>
<comment type="subcellular location">
    <subcellularLocation>
        <location evidence="1">Cytoplasm</location>
    </subcellularLocation>
</comment>
<evidence type="ECO:0000256" key="7">
    <source>
        <dbReference type="SAM" id="Coils"/>
    </source>
</evidence>
<comment type="caution">
    <text evidence="10">The sequence shown here is derived from an EMBL/GenBank/DDBJ whole genome shotgun (WGS) entry which is preliminary data.</text>
</comment>
<keyword evidence="5" id="KW-0862">Zinc</keyword>
<evidence type="ECO:0000256" key="2">
    <source>
        <dbReference type="ARBA" id="ARBA00022490"/>
    </source>
</evidence>
<evidence type="ECO:0000259" key="9">
    <source>
        <dbReference type="PROSITE" id="PS50089"/>
    </source>
</evidence>
<feature type="coiled-coil region" evidence="7">
    <location>
        <begin position="485"/>
        <end position="520"/>
    </location>
</feature>